<proteinExistence type="predicted"/>
<keyword evidence="2" id="KW-1185">Reference proteome</keyword>
<protein>
    <submittedName>
        <fullName evidence="1">Uncharacterized protein</fullName>
    </submittedName>
</protein>
<dbReference type="EMBL" id="NAJO01000013">
    <property type="protein sequence ID" value="OQO07858.1"/>
    <property type="molecule type" value="Genomic_DNA"/>
</dbReference>
<comment type="caution">
    <text evidence="1">The sequence shown here is derived from an EMBL/GenBank/DDBJ whole genome shotgun (WGS) entry which is preliminary data.</text>
</comment>
<dbReference type="AlphaFoldDB" id="A0A1V8T9E8"/>
<sequence>MAEKPYPKHGYMVYFEVCRPNPVITCDKVRRVGDPNKPKSLSQFKLMTEINARLFEAHPGTTLARTFITQPPATQAIFVWQMNCTGTSAGGHSHRKSKSPFADSTLAREGGITVGDVYKEFRMACGSDLLRTKVKQPTCLKLAFLAYSPIKDAARTSSRAVSGAAVALERSRDGELDR</sequence>
<dbReference type="Proteomes" id="UP000192596">
    <property type="component" value="Unassembled WGS sequence"/>
</dbReference>
<evidence type="ECO:0000313" key="2">
    <source>
        <dbReference type="Proteomes" id="UP000192596"/>
    </source>
</evidence>
<dbReference type="InParanoid" id="A0A1V8T9E8"/>
<gene>
    <name evidence="1" type="ORF">B0A48_06649</name>
</gene>
<organism evidence="1 2">
    <name type="scientific">Cryoendolithus antarcticus</name>
    <dbReference type="NCBI Taxonomy" id="1507870"/>
    <lineage>
        <taxon>Eukaryota</taxon>
        <taxon>Fungi</taxon>
        <taxon>Dikarya</taxon>
        <taxon>Ascomycota</taxon>
        <taxon>Pezizomycotina</taxon>
        <taxon>Dothideomycetes</taxon>
        <taxon>Dothideomycetidae</taxon>
        <taxon>Cladosporiales</taxon>
        <taxon>Cladosporiaceae</taxon>
        <taxon>Cryoendolithus</taxon>
    </lineage>
</organism>
<name>A0A1V8T9E8_9PEZI</name>
<reference evidence="2" key="1">
    <citation type="submission" date="2017-03" db="EMBL/GenBank/DDBJ databases">
        <title>Genomes of endolithic fungi from Antarctica.</title>
        <authorList>
            <person name="Coleine C."/>
            <person name="Masonjones S."/>
            <person name="Stajich J.E."/>
        </authorList>
    </citation>
    <scope>NUCLEOTIDE SEQUENCE [LARGE SCALE GENOMIC DNA]</scope>
    <source>
        <strain evidence="2">CCFEE 5527</strain>
    </source>
</reference>
<evidence type="ECO:0000313" key="1">
    <source>
        <dbReference type="EMBL" id="OQO07858.1"/>
    </source>
</evidence>
<accession>A0A1V8T9E8</accession>